<dbReference type="Pfam" id="PF04865">
    <property type="entry name" value="Baseplate_J"/>
    <property type="match status" value="1"/>
</dbReference>
<feature type="region of interest" description="Disordered" evidence="2">
    <location>
        <begin position="163"/>
        <end position="186"/>
    </location>
</feature>
<gene>
    <name evidence="6" type="ORF">BJL90_15810</name>
    <name evidence="7" type="ORF">CLFO_21070</name>
</gene>
<evidence type="ECO:0000313" key="7">
    <source>
        <dbReference type="EMBL" id="ARE87707.1"/>
    </source>
</evidence>
<feature type="domain" description="Baseplate J-like C-terminal" evidence="5">
    <location>
        <begin position="286"/>
        <end position="377"/>
    </location>
</feature>
<dbReference type="Pfam" id="PF26079">
    <property type="entry name" value="Baseplate_J_C"/>
    <property type="match status" value="1"/>
</dbReference>
<dbReference type="PANTHER" id="PTHR37829:SF3">
    <property type="entry name" value="PROTEIN JAYE-RELATED"/>
    <property type="match status" value="1"/>
</dbReference>
<dbReference type="InterPro" id="IPR006949">
    <property type="entry name" value="Barrel_Baseplate_J-like"/>
</dbReference>
<accession>A0AAC9RLE4</accession>
<dbReference type="Proteomes" id="UP000177894">
    <property type="component" value="Chromosome"/>
</dbReference>
<dbReference type="InterPro" id="IPR058530">
    <property type="entry name" value="Baseplate_J-like_C"/>
</dbReference>
<dbReference type="InterPro" id="IPR058531">
    <property type="entry name" value="Baseplate_J_M"/>
</dbReference>
<dbReference type="Proteomes" id="UP000192478">
    <property type="component" value="Chromosome"/>
</dbReference>
<evidence type="ECO:0000259" key="4">
    <source>
        <dbReference type="Pfam" id="PF26078"/>
    </source>
</evidence>
<feature type="domain" description="Baseplate protein J-like barrel" evidence="3">
    <location>
        <begin position="95"/>
        <end position="179"/>
    </location>
</feature>
<comment type="similarity">
    <text evidence="1">Belongs to the Mu gp47/PBSX XkdT family.</text>
</comment>
<sequence>MPRDLEMPDFLKEDADTIHARMLENAPPDINLAEGDMFWDTTRPTADEKAELLQLKLQNVLRVAFPQTSYGIYLDFHGEIKDETRNPPTKSSGYLKVTGSPASYVPKDRVIYTESTDTPSIGFKVLESTDVNESGEAMVPIECLESGTTGNVAANTITLPERPIPGITSITNPEPLTGGTEKESDDAYRERVLAGYEETLSGSDGDYIRWAKQVPGVGQVYVIPEWEGFGTGSTKILIMDSNGQPANETLISQVQKYIAPLVEKNRGGLAPVNANAVVAAPEIIAIDISVSLTFKDDYEVSTVIEELKSNLREYLGSIKITTDEERTEYVYRETVGHVILSTPGIKIYSEQSLTINCGTDPILIPIGEVPALGEVNIL</sequence>
<dbReference type="AlphaFoldDB" id="A0AAC9RLE4"/>
<evidence type="ECO:0000259" key="5">
    <source>
        <dbReference type="Pfam" id="PF26079"/>
    </source>
</evidence>
<dbReference type="EMBL" id="CP017603">
    <property type="protein sequence ID" value="AOY77184.1"/>
    <property type="molecule type" value="Genomic_DNA"/>
</dbReference>
<feature type="domain" description="Baseplate J-like central" evidence="4">
    <location>
        <begin position="201"/>
        <end position="279"/>
    </location>
</feature>
<dbReference type="RefSeq" id="WP_070970139.1">
    <property type="nucleotide sequence ID" value="NZ_CP017603.1"/>
</dbReference>
<protein>
    <submittedName>
        <fullName evidence="7">Baseplate J-like protein</fullName>
    </submittedName>
</protein>
<evidence type="ECO:0000313" key="9">
    <source>
        <dbReference type="Proteomes" id="UP000192478"/>
    </source>
</evidence>
<evidence type="ECO:0000313" key="8">
    <source>
        <dbReference type="Proteomes" id="UP000177894"/>
    </source>
</evidence>
<reference evidence="6 8" key="1">
    <citation type="submission" date="2016-10" db="EMBL/GenBank/DDBJ databases">
        <title>Complete Genome Sequence of Acetogen Clostridium formicoaceticum ATCC 27076.</title>
        <authorList>
            <person name="Bao T."/>
            <person name="Cheng C."/>
            <person name="Zhao J."/>
            <person name="Yang S.-T."/>
            <person name="Wang J."/>
            <person name="Wang M."/>
        </authorList>
    </citation>
    <scope>NUCLEOTIDE SEQUENCE [LARGE SCALE GENOMIC DNA]</scope>
    <source>
        <strain evidence="6 8">ATCC 27076</strain>
    </source>
</reference>
<keyword evidence="8" id="KW-1185">Reference proteome</keyword>
<evidence type="ECO:0000259" key="3">
    <source>
        <dbReference type="Pfam" id="PF04865"/>
    </source>
</evidence>
<dbReference type="Pfam" id="PF26078">
    <property type="entry name" value="Baseplate_J_M"/>
    <property type="match status" value="1"/>
</dbReference>
<dbReference type="PANTHER" id="PTHR37829">
    <property type="entry name" value="PHAGE-LIKE ELEMENT PBSX PROTEIN XKDT"/>
    <property type="match status" value="1"/>
</dbReference>
<reference evidence="7 9" key="2">
    <citation type="submission" date="2017-03" db="EMBL/GenBank/DDBJ databases">
        <title>Complete sequence of Clostridium formicaceticum DSM 92.</title>
        <authorList>
            <person name="Poehlein A."/>
            <person name="Karl M."/>
            <person name="Bengelsdorf F.R."/>
            <person name="Duerre P."/>
            <person name="Daniel R."/>
        </authorList>
    </citation>
    <scope>NUCLEOTIDE SEQUENCE [LARGE SCALE GENOMIC DNA]</scope>
    <source>
        <strain evidence="7 9">DSM 92</strain>
    </source>
</reference>
<dbReference type="KEGG" id="cfm:BJL90_15810"/>
<name>A0AAC9RLE4_9CLOT</name>
<evidence type="ECO:0000256" key="1">
    <source>
        <dbReference type="ARBA" id="ARBA00038087"/>
    </source>
</evidence>
<proteinExistence type="inferred from homology"/>
<evidence type="ECO:0000256" key="2">
    <source>
        <dbReference type="SAM" id="MobiDB-lite"/>
    </source>
</evidence>
<dbReference type="InterPro" id="IPR052399">
    <property type="entry name" value="Phage_Baseplate_Assmbl_Protein"/>
</dbReference>
<organism evidence="7 9">
    <name type="scientific">Clostridium formicaceticum</name>
    <dbReference type="NCBI Taxonomy" id="1497"/>
    <lineage>
        <taxon>Bacteria</taxon>
        <taxon>Bacillati</taxon>
        <taxon>Bacillota</taxon>
        <taxon>Clostridia</taxon>
        <taxon>Eubacteriales</taxon>
        <taxon>Clostridiaceae</taxon>
        <taxon>Clostridium</taxon>
    </lineage>
</organism>
<evidence type="ECO:0000313" key="6">
    <source>
        <dbReference type="EMBL" id="AOY77184.1"/>
    </source>
</evidence>
<dbReference type="EMBL" id="CP020559">
    <property type="protein sequence ID" value="ARE87707.1"/>
    <property type="molecule type" value="Genomic_DNA"/>
</dbReference>